<dbReference type="InterPro" id="IPR038765">
    <property type="entry name" value="Papain-like_cys_pep_sf"/>
</dbReference>
<keyword evidence="6" id="KW-0645">Protease</keyword>
<keyword evidence="7" id="KW-1185">Reference proteome</keyword>
<proteinExistence type="inferred from homology"/>
<keyword evidence="3" id="KW-0732">Signal</keyword>
<dbReference type="EMBL" id="SWLB01000024">
    <property type="protein sequence ID" value="KAF3322967.1"/>
    <property type="molecule type" value="Genomic_DNA"/>
</dbReference>
<dbReference type="Pfam" id="PF08246">
    <property type="entry name" value="Inhibitor_I29"/>
    <property type="match status" value="1"/>
</dbReference>
<dbReference type="SUPFAM" id="SSF54001">
    <property type="entry name" value="Cysteine proteinases"/>
    <property type="match status" value="1"/>
</dbReference>
<dbReference type="Gene3D" id="3.90.70.10">
    <property type="entry name" value="Cysteine proteinases"/>
    <property type="match status" value="2"/>
</dbReference>
<comment type="similarity">
    <text evidence="1">Belongs to the peptidase C1 family.</text>
</comment>
<dbReference type="SMART" id="SM00848">
    <property type="entry name" value="Inhibitor_I29"/>
    <property type="match status" value="1"/>
</dbReference>
<evidence type="ECO:0000313" key="6">
    <source>
        <dbReference type="EMBL" id="KAF3322967.1"/>
    </source>
</evidence>
<keyword evidence="2" id="KW-1015">Disulfide bond</keyword>
<dbReference type="OrthoDB" id="10253408at2759"/>
<gene>
    <name evidence="6" type="ORF">FCM35_KLT12956</name>
</gene>
<evidence type="ECO:0000256" key="1">
    <source>
        <dbReference type="ARBA" id="ARBA00008455"/>
    </source>
</evidence>
<keyword evidence="6" id="KW-0378">Hydrolase</keyword>
<accession>A0A833QQG9</accession>
<dbReference type="GO" id="GO:0008234">
    <property type="term" value="F:cysteine-type peptidase activity"/>
    <property type="evidence" value="ECO:0007669"/>
    <property type="project" value="InterPro"/>
</dbReference>
<sequence length="298" mass="32636">MAFSYSGLATVLLLFFLGLCSEAPASIAAADDQLLLAFEKWMTDNGQVYQSAFEKQKRFQVFKTNFEYIESVKNKPGCTCTVSLNNFADLTNDEFLQKYATYRAQSRLKVLTPFKYANLTTVPGSIDRRTLGAITPIKDQGNCGYEDYAFKWVLDNGGITTEANYAYTSGTEKKNQRCDSTKTGDHAVTVTGYQYVTPYSESSLKSTVANQPVSISIDAGGSDFQFYSSGIFTGTCGTSVNHVVLAVGYDTSNGTNYWMVKNSWGTGWGDSGYIKMQKDISSTAGLCGLAIEPSYPTK</sequence>
<dbReference type="PANTHER" id="PTHR12411">
    <property type="entry name" value="CYSTEINE PROTEASE FAMILY C1-RELATED"/>
    <property type="match status" value="1"/>
</dbReference>
<dbReference type="SMART" id="SM00645">
    <property type="entry name" value="Pept_C1"/>
    <property type="match status" value="1"/>
</dbReference>
<dbReference type="AlphaFoldDB" id="A0A833QQG9"/>
<name>A0A833QQG9_9POAL</name>
<evidence type="ECO:0000259" key="4">
    <source>
        <dbReference type="SMART" id="SM00645"/>
    </source>
</evidence>
<reference evidence="6" key="1">
    <citation type="submission" date="2020-01" db="EMBL/GenBank/DDBJ databases">
        <title>Genome sequence of Kobresia littledalei, the first chromosome-level genome in the family Cyperaceae.</title>
        <authorList>
            <person name="Qu G."/>
        </authorList>
    </citation>
    <scope>NUCLEOTIDE SEQUENCE</scope>
    <source>
        <strain evidence="6">C.B.Clarke</strain>
        <tissue evidence="6">Leaf</tissue>
    </source>
</reference>
<feature type="domain" description="Peptidase C1A papain C-terminal" evidence="4">
    <location>
        <begin position="122"/>
        <end position="297"/>
    </location>
</feature>
<protein>
    <submittedName>
        <fullName evidence="6">Cysteine protease</fullName>
    </submittedName>
</protein>
<evidence type="ECO:0000256" key="2">
    <source>
        <dbReference type="ARBA" id="ARBA00023157"/>
    </source>
</evidence>
<dbReference type="CDD" id="cd02248">
    <property type="entry name" value="Peptidase_C1A"/>
    <property type="match status" value="1"/>
</dbReference>
<dbReference type="Pfam" id="PF00112">
    <property type="entry name" value="Peptidase_C1"/>
    <property type="match status" value="1"/>
</dbReference>
<evidence type="ECO:0000259" key="5">
    <source>
        <dbReference type="SMART" id="SM00848"/>
    </source>
</evidence>
<dbReference type="InterPro" id="IPR039417">
    <property type="entry name" value="Peptidase_C1A_papain-like"/>
</dbReference>
<dbReference type="GO" id="GO:0006508">
    <property type="term" value="P:proteolysis"/>
    <property type="evidence" value="ECO:0007669"/>
    <property type="project" value="UniProtKB-KW"/>
</dbReference>
<dbReference type="Proteomes" id="UP000623129">
    <property type="component" value="Unassembled WGS sequence"/>
</dbReference>
<evidence type="ECO:0000313" key="7">
    <source>
        <dbReference type="Proteomes" id="UP000623129"/>
    </source>
</evidence>
<feature type="signal peptide" evidence="3">
    <location>
        <begin position="1"/>
        <end position="22"/>
    </location>
</feature>
<dbReference type="InterPro" id="IPR013128">
    <property type="entry name" value="Peptidase_C1A"/>
</dbReference>
<dbReference type="InterPro" id="IPR013201">
    <property type="entry name" value="Prot_inhib_I29"/>
</dbReference>
<comment type="caution">
    <text evidence="6">The sequence shown here is derived from an EMBL/GenBank/DDBJ whole genome shotgun (WGS) entry which is preliminary data.</text>
</comment>
<dbReference type="InterPro" id="IPR000668">
    <property type="entry name" value="Peptidase_C1A_C"/>
</dbReference>
<evidence type="ECO:0000256" key="3">
    <source>
        <dbReference type="SAM" id="SignalP"/>
    </source>
</evidence>
<organism evidence="6 7">
    <name type="scientific">Carex littledalei</name>
    <dbReference type="NCBI Taxonomy" id="544730"/>
    <lineage>
        <taxon>Eukaryota</taxon>
        <taxon>Viridiplantae</taxon>
        <taxon>Streptophyta</taxon>
        <taxon>Embryophyta</taxon>
        <taxon>Tracheophyta</taxon>
        <taxon>Spermatophyta</taxon>
        <taxon>Magnoliopsida</taxon>
        <taxon>Liliopsida</taxon>
        <taxon>Poales</taxon>
        <taxon>Cyperaceae</taxon>
        <taxon>Cyperoideae</taxon>
        <taxon>Cariceae</taxon>
        <taxon>Carex</taxon>
        <taxon>Carex subgen. Euthyceras</taxon>
    </lineage>
</organism>
<feature type="chain" id="PRO_5033059545" evidence="3">
    <location>
        <begin position="23"/>
        <end position="298"/>
    </location>
</feature>
<feature type="domain" description="Cathepsin propeptide inhibitor" evidence="5">
    <location>
        <begin position="38"/>
        <end position="95"/>
    </location>
</feature>